<keyword evidence="2" id="KW-1185">Reference proteome</keyword>
<organism evidence="1 2">
    <name type="scientific">Batillaria attramentaria</name>
    <dbReference type="NCBI Taxonomy" id="370345"/>
    <lineage>
        <taxon>Eukaryota</taxon>
        <taxon>Metazoa</taxon>
        <taxon>Spiralia</taxon>
        <taxon>Lophotrochozoa</taxon>
        <taxon>Mollusca</taxon>
        <taxon>Gastropoda</taxon>
        <taxon>Caenogastropoda</taxon>
        <taxon>Sorbeoconcha</taxon>
        <taxon>Cerithioidea</taxon>
        <taxon>Batillariidae</taxon>
        <taxon>Batillaria</taxon>
    </lineage>
</organism>
<proteinExistence type="predicted"/>
<name>A0ABD0LA32_9CAEN</name>
<dbReference type="Proteomes" id="UP001519460">
    <property type="component" value="Unassembled WGS sequence"/>
</dbReference>
<protein>
    <submittedName>
        <fullName evidence="1">Uncharacterized protein</fullName>
    </submittedName>
</protein>
<evidence type="ECO:0000313" key="1">
    <source>
        <dbReference type="EMBL" id="KAK7496063.1"/>
    </source>
</evidence>
<reference evidence="1 2" key="1">
    <citation type="journal article" date="2023" name="Sci. Data">
        <title>Genome assembly of the Korean intertidal mud-creeper Batillaria attramentaria.</title>
        <authorList>
            <person name="Patra A.K."/>
            <person name="Ho P.T."/>
            <person name="Jun S."/>
            <person name="Lee S.J."/>
            <person name="Kim Y."/>
            <person name="Won Y.J."/>
        </authorList>
    </citation>
    <scope>NUCLEOTIDE SEQUENCE [LARGE SCALE GENOMIC DNA]</scope>
    <source>
        <strain evidence="1">Wonlab-2016</strain>
    </source>
</reference>
<evidence type="ECO:0000313" key="2">
    <source>
        <dbReference type="Proteomes" id="UP001519460"/>
    </source>
</evidence>
<accession>A0ABD0LA32</accession>
<sequence length="126" mass="14747">MTATRGPWGHFSRLTVKTRLTLPFQQFVSIVQALCDQQAFRQWKKPKKKSSGLWKSFGLLALYHQQSRRLLVHERAYTKRIVRCWTAKRFWITINGEKPLPSPYHSSSLELQPFRFYSGFGGDTVT</sequence>
<comment type="caution">
    <text evidence="1">The sequence shown here is derived from an EMBL/GenBank/DDBJ whole genome shotgun (WGS) entry which is preliminary data.</text>
</comment>
<dbReference type="AlphaFoldDB" id="A0ABD0LA32"/>
<dbReference type="EMBL" id="JACVVK020000070">
    <property type="protein sequence ID" value="KAK7496063.1"/>
    <property type="molecule type" value="Genomic_DNA"/>
</dbReference>
<gene>
    <name evidence="1" type="ORF">BaRGS_00012764</name>
</gene>